<dbReference type="SUPFAM" id="SSF57716">
    <property type="entry name" value="Glucocorticoid receptor-like (DNA-binding domain)"/>
    <property type="match status" value="1"/>
</dbReference>
<dbReference type="Pfam" id="PF05485">
    <property type="entry name" value="THAP"/>
    <property type="match status" value="1"/>
</dbReference>
<evidence type="ECO:0000259" key="7">
    <source>
        <dbReference type="PROSITE" id="PS50950"/>
    </source>
</evidence>
<name>A0A8K0DCT0_IGNLU</name>
<dbReference type="PROSITE" id="PS50950">
    <property type="entry name" value="ZF_THAP"/>
    <property type="match status" value="1"/>
</dbReference>
<feature type="coiled-coil region" evidence="6">
    <location>
        <begin position="125"/>
        <end position="192"/>
    </location>
</feature>
<dbReference type="PANTHER" id="PTHR46927">
    <property type="entry name" value="AGAP005574-PA"/>
    <property type="match status" value="1"/>
</dbReference>
<dbReference type="OrthoDB" id="7331812at2759"/>
<dbReference type="InterPro" id="IPR006612">
    <property type="entry name" value="THAP_Znf"/>
</dbReference>
<evidence type="ECO:0000256" key="5">
    <source>
        <dbReference type="PROSITE-ProRule" id="PRU00309"/>
    </source>
</evidence>
<feature type="domain" description="THAP-type" evidence="7">
    <location>
        <begin position="1"/>
        <end position="68"/>
    </location>
</feature>
<keyword evidence="3" id="KW-0862">Zinc</keyword>
<dbReference type="GO" id="GO:0008270">
    <property type="term" value="F:zinc ion binding"/>
    <property type="evidence" value="ECO:0007669"/>
    <property type="project" value="UniProtKB-KW"/>
</dbReference>
<evidence type="ECO:0000313" key="8">
    <source>
        <dbReference type="EMBL" id="KAF2903773.1"/>
    </source>
</evidence>
<dbReference type="InterPro" id="IPR021896">
    <property type="entry name" value="THAP9-like_HTH"/>
</dbReference>
<gene>
    <name evidence="8" type="ORF">ILUMI_02400</name>
</gene>
<dbReference type="AlphaFoldDB" id="A0A8K0DCT0"/>
<dbReference type="EMBL" id="VTPC01000933">
    <property type="protein sequence ID" value="KAF2903773.1"/>
    <property type="molecule type" value="Genomic_DNA"/>
</dbReference>
<dbReference type="Proteomes" id="UP000801492">
    <property type="component" value="Unassembled WGS sequence"/>
</dbReference>
<evidence type="ECO:0000256" key="3">
    <source>
        <dbReference type="ARBA" id="ARBA00022833"/>
    </source>
</evidence>
<dbReference type="SMART" id="SM00692">
    <property type="entry name" value="DM3"/>
    <property type="match status" value="1"/>
</dbReference>
<reference evidence="8" key="1">
    <citation type="submission" date="2019-08" db="EMBL/GenBank/DDBJ databases">
        <title>The genome of the North American firefly Photinus pyralis.</title>
        <authorList>
            <consortium name="Photinus pyralis genome working group"/>
            <person name="Fallon T.R."/>
            <person name="Sander Lower S.E."/>
            <person name="Weng J.-K."/>
        </authorList>
    </citation>
    <scope>NUCLEOTIDE SEQUENCE</scope>
    <source>
        <strain evidence="8">TRF0915ILg1</strain>
        <tissue evidence="8">Whole body</tissue>
    </source>
</reference>
<proteinExistence type="predicted"/>
<protein>
    <recommendedName>
        <fullName evidence="7">THAP-type domain-containing protein</fullName>
    </recommendedName>
</protein>
<sequence length="264" mass="31164">MYHRFPKNKSVRDIWLQKCGRGGKWNWESCFICSVHFRNDDYVRDLQAELLGIARRKLLNENAVPSLFLPNEHVKEEDKSDGEEERLRKKYVQEILSNTHTTAASKDNEVIVTETKTGNQATTYLELIRLQSNNMEKMREKLELENKNLRQELENKNSLLMQYEKGIAKLKKEQEKEIKRSVEAEVKRILAQCFTESQINILLNNKKSSHWTDEDISRAFILYCYSKRAYEYLRNNLNIPLPSISSLQRWESSTNKQPQDCTQD</sequence>
<evidence type="ECO:0000256" key="4">
    <source>
        <dbReference type="ARBA" id="ARBA00023125"/>
    </source>
</evidence>
<keyword evidence="2 5" id="KW-0863">Zinc-finger</keyword>
<dbReference type="InterPro" id="IPR052224">
    <property type="entry name" value="THAP_domain_protein"/>
</dbReference>
<evidence type="ECO:0000313" key="9">
    <source>
        <dbReference type="Proteomes" id="UP000801492"/>
    </source>
</evidence>
<keyword evidence="1" id="KW-0479">Metal-binding</keyword>
<evidence type="ECO:0000256" key="1">
    <source>
        <dbReference type="ARBA" id="ARBA00022723"/>
    </source>
</evidence>
<keyword evidence="9" id="KW-1185">Reference proteome</keyword>
<accession>A0A8K0DCT0</accession>
<evidence type="ECO:0000256" key="2">
    <source>
        <dbReference type="ARBA" id="ARBA00022771"/>
    </source>
</evidence>
<dbReference type="Pfam" id="PF12017">
    <property type="entry name" value="Tnp_P_element"/>
    <property type="match status" value="1"/>
</dbReference>
<keyword evidence="4 5" id="KW-0238">DNA-binding</keyword>
<keyword evidence="6" id="KW-0175">Coiled coil</keyword>
<dbReference type="GO" id="GO:0003677">
    <property type="term" value="F:DNA binding"/>
    <property type="evidence" value="ECO:0007669"/>
    <property type="project" value="UniProtKB-UniRule"/>
</dbReference>
<dbReference type="SMART" id="SM00980">
    <property type="entry name" value="THAP"/>
    <property type="match status" value="1"/>
</dbReference>
<evidence type="ECO:0000256" key="6">
    <source>
        <dbReference type="SAM" id="Coils"/>
    </source>
</evidence>
<comment type="caution">
    <text evidence="8">The sequence shown here is derived from an EMBL/GenBank/DDBJ whole genome shotgun (WGS) entry which is preliminary data.</text>
</comment>
<organism evidence="8 9">
    <name type="scientific">Ignelater luminosus</name>
    <name type="common">Cucubano</name>
    <name type="synonym">Pyrophorus luminosus</name>
    <dbReference type="NCBI Taxonomy" id="2038154"/>
    <lineage>
        <taxon>Eukaryota</taxon>
        <taxon>Metazoa</taxon>
        <taxon>Ecdysozoa</taxon>
        <taxon>Arthropoda</taxon>
        <taxon>Hexapoda</taxon>
        <taxon>Insecta</taxon>
        <taxon>Pterygota</taxon>
        <taxon>Neoptera</taxon>
        <taxon>Endopterygota</taxon>
        <taxon>Coleoptera</taxon>
        <taxon>Polyphaga</taxon>
        <taxon>Elateriformia</taxon>
        <taxon>Elateroidea</taxon>
        <taxon>Elateridae</taxon>
        <taxon>Agrypninae</taxon>
        <taxon>Pyrophorini</taxon>
        <taxon>Ignelater</taxon>
    </lineage>
</organism>
<dbReference type="PANTHER" id="PTHR46927:SF3">
    <property type="entry name" value="THAP-TYPE DOMAIN-CONTAINING PROTEIN"/>
    <property type="match status" value="1"/>
</dbReference>